<sequence length="137" mass="15261">MIAATLGTHELGDTCTIALYNGFEPKGYHIFETLELLAGKLIVVEWDQESPKASIECFKTQQGSRLFMVISESKDIHFNEIKGMCNIFGSLPRVDSDPTFRVLPKNIEGLKTLARPCRTLGWDIILDSKGNPVFTAI</sequence>
<protein>
    <submittedName>
        <fullName evidence="1">Uncharacterized protein</fullName>
    </submittedName>
</protein>
<comment type="caution">
    <text evidence="1">The sequence shown here is derived from an EMBL/GenBank/DDBJ whole genome shotgun (WGS) entry which is preliminary data.</text>
</comment>
<evidence type="ECO:0000313" key="1">
    <source>
        <dbReference type="EMBL" id="KAF3210422.1"/>
    </source>
</evidence>
<dbReference type="AlphaFoldDB" id="A0A7C8QG44"/>
<gene>
    <name evidence="1" type="ORF">TWF106_010718</name>
</gene>
<dbReference type="Proteomes" id="UP000472727">
    <property type="component" value="Unassembled WGS sequence"/>
</dbReference>
<organism evidence="1 2">
    <name type="scientific">Orbilia oligospora</name>
    <name type="common">Nematode-trapping fungus</name>
    <name type="synonym">Arthrobotrys oligospora</name>
    <dbReference type="NCBI Taxonomy" id="2813651"/>
    <lineage>
        <taxon>Eukaryota</taxon>
        <taxon>Fungi</taxon>
        <taxon>Dikarya</taxon>
        <taxon>Ascomycota</taxon>
        <taxon>Pezizomycotina</taxon>
        <taxon>Orbiliomycetes</taxon>
        <taxon>Orbiliales</taxon>
        <taxon>Orbiliaceae</taxon>
        <taxon>Orbilia</taxon>
    </lineage>
</organism>
<reference evidence="1 2" key="1">
    <citation type="submission" date="2019-06" db="EMBL/GenBank/DDBJ databases">
        <authorList>
            <person name="Palmer J.M."/>
        </authorList>
    </citation>
    <scope>NUCLEOTIDE SEQUENCE [LARGE SCALE GENOMIC DNA]</scope>
    <source>
        <strain evidence="1 2">TWF106</strain>
    </source>
</reference>
<dbReference type="EMBL" id="WIWS01000080">
    <property type="protein sequence ID" value="KAF3210422.1"/>
    <property type="molecule type" value="Genomic_DNA"/>
</dbReference>
<proteinExistence type="predicted"/>
<accession>A0A7C8QG44</accession>
<name>A0A7C8QG44_ORBOL</name>
<evidence type="ECO:0000313" key="2">
    <source>
        <dbReference type="Proteomes" id="UP000472727"/>
    </source>
</evidence>